<comment type="similarity">
    <text evidence="2">Belongs to the peptidase S1 family. CLIP subfamily.</text>
</comment>
<organism evidence="3">
    <name type="scientific">Cyprideis torosa</name>
    <dbReference type="NCBI Taxonomy" id="163714"/>
    <lineage>
        <taxon>Eukaryota</taxon>
        <taxon>Metazoa</taxon>
        <taxon>Ecdysozoa</taxon>
        <taxon>Arthropoda</taxon>
        <taxon>Crustacea</taxon>
        <taxon>Oligostraca</taxon>
        <taxon>Ostracoda</taxon>
        <taxon>Podocopa</taxon>
        <taxon>Podocopida</taxon>
        <taxon>Cytherocopina</taxon>
        <taxon>Cytheroidea</taxon>
        <taxon>Cytherideidae</taxon>
        <taxon>Cyprideis</taxon>
    </lineage>
</organism>
<dbReference type="InterPro" id="IPR001304">
    <property type="entry name" value="C-type_lectin-like"/>
</dbReference>
<dbReference type="Pfam" id="PF00089">
    <property type="entry name" value="Trypsin"/>
    <property type="match status" value="1"/>
</dbReference>
<dbReference type="InterPro" id="IPR016186">
    <property type="entry name" value="C-type_lectin-like/link_sf"/>
</dbReference>
<dbReference type="InterPro" id="IPR001314">
    <property type="entry name" value="Peptidase_S1A"/>
</dbReference>
<dbReference type="GO" id="GO:0006508">
    <property type="term" value="P:proteolysis"/>
    <property type="evidence" value="ECO:0007669"/>
    <property type="project" value="InterPro"/>
</dbReference>
<dbReference type="PROSITE" id="PS50240">
    <property type="entry name" value="TRYPSIN_DOM"/>
    <property type="match status" value="1"/>
</dbReference>
<name>A0A7R8WBU9_9CRUS</name>
<keyword evidence="1" id="KW-1015">Disulfide bond</keyword>
<dbReference type="InterPro" id="IPR016187">
    <property type="entry name" value="CTDL_fold"/>
</dbReference>
<dbReference type="EMBL" id="OB661389">
    <property type="protein sequence ID" value="CAD7228113.1"/>
    <property type="molecule type" value="Genomic_DNA"/>
</dbReference>
<gene>
    <name evidence="3" type="ORF">CTOB1V02_LOCUS6002</name>
</gene>
<sequence>MAVSPSLKVFFLTLCSAVVLCVPTVDPLEELKRRSAAGPVDWTDGRTGYVAETRTGSSSPCGPNFECVDESDCEKEEEFDAIMPKFGFSENFTLTECSLGLDVKGVCCNFKPPSQECEENEVCELEKCPIQRNQELSDLRDFRKTCVFSLHLQQPAVCCDKTTDLFDPVPLVCGVRNSDGVVSKGKIPLGNIFEAFSTRITSRNTSFASFGEYPWQAMLFVKNADTGAYDFEGGGVLISTRHVLTAAHEVDGVTVDTIQVRLGEWMMADAREPMEHQDYYVDDVQIHPSYRSRGFFNDLAVLTLKKEVFITNNVHVVCLPQKGESFVGQRCVSTGWGAETFDGSTSNTLKEVELPLISHDECQQIFRQIIRPTFPLHENFICAGGEGEDTCQGDGGGPLVCEKEVGPGLGPVWVLAGITSWGVRGKCGVVGVPGAYAAVEPALDWINEHHSNKFLAVERVAPAAAEDSAARVGRPLTLTTFDSDGPWIGGIEVSDSGLFEWASDGSPIDTTYWAPGQPDSVTARDGIQLTCSSEYRWADEANNSLRPFICEAPHVPPPLQCPSPFFAIGERCYHIPHEYTYWETAQSRCQSLDAHAKLAEFETSTEIILVTDYLQRNDPYCNHTWWDQPKDASRILYLCETDPLPASRSETEAPYEG</sequence>
<evidence type="ECO:0000256" key="2">
    <source>
        <dbReference type="ARBA" id="ARBA00024195"/>
    </source>
</evidence>
<dbReference type="PROSITE" id="PS50041">
    <property type="entry name" value="C_TYPE_LECTIN_2"/>
    <property type="match status" value="1"/>
</dbReference>
<dbReference type="InterPro" id="IPR043504">
    <property type="entry name" value="Peptidase_S1_PA_chymotrypsin"/>
</dbReference>
<proteinExistence type="inferred from homology"/>
<evidence type="ECO:0000256" key="1">
    <source>
        <dbReference type="ARBA" id="ARBA00023157"/>
    </source>
</evidence>
<accession>A0A7R8WBU9</accession>
<dbReference type="SUPFAM" id="SSF50494">
    <property type="entry name" value="Trypsin-like serine proteases"/>
    <property type="match status" value="1"/>
</dbReference>
<dbReference type="CDD" id="cd00190">
    <property type="entry name" value="Tryp_SPc"/>
    <property type="match status" value="1"/>
</dbReference>
<dbReference type="PRINTS" id="PR00722">
    <property type="entry name" value="CHYMOTRYPSIN"/>
</dbReference>
<protein>
    <submittedName>
        <fullName evidence="3">Uncharacterized protein</fullName>
    </submittedName>
</protein>
<evidence type="ECO:0000313" key="3">
    <source>
        <dbReference type="EMBL" id="CAD7228113.1"/>
    </source>
</evidence>
<dbReference type="Gene3D" id="2.40.10.10">
    <property type="entry name" value="Trypsin-like serine proteases"/>
    <property type="match status" value="1"/>
</dbReference>
<dbReference type="AlphaFoldDB" id="A0A7R8WBU9"/>
<dbReference type="SMART" id="SM00020">
    <property type="entry name" value="Tryp_SPc"/>
    <property type="match status" value="1"/>
</dbReference>
<dbReference type="InterPro" id="IPR001254">
    <property type="entry name" value="Trypsin_dom"/>
</dbReference>
<dbReference type="FunFam" id="2.40.10.10:FF:000002">
    <property type="entry name" value="Transmembrane protease serine"/>
    <property type="match status" value="1"/>
</dbReference>
<dbReference type="InterPro" id="IPR009003">
    <property type="entry name" value="Peptidase_S1_PA"/>
</dbReference>
<dbReference type="GO" id="GO:0004252">
    <property type="term" value="F:serine-type endopeptidase activity"/>
    <property type="evidence" value="ECO:0007669"/>
    <property type="project" value="InterPro"/>
</dbReference>
<dbReference type="OrthoDB" id="5949700at2759"/>
<dbReference type="PANTHER" id="PTHR24258">
    <property type="entry name" value="SERINE PROTEASE-RELATED"/>
    <property type="match status" value="1"/>
</dbReference>
<dbReference type="SUPFAM" id="SSF56436">
    <property type="entry name" value="C-type lectin-like"/>
    <property type="match status" value="2"/>
</dbReference>
<dbReference type="PANTHER" id="PTHR24258:SF129">
    <property type="entry name" value="LP15124P-RELATED"/>
    <property type="match status" value="1"/>
</dbReference>
<reference evidence="3" key="1">
    <citation type="submission" date="2020-11" db="EMBL/GenBank/DDBJ databases">
        <authorList>
            <person name="Tran Van P."/>
        </authorList>
    </citation>
    <scope>NUCLEOTIDE SEQUENCE</scope>
</reference>
<dbReference type="CDD" id="cd00037">
    <property type="entry name" value="CLECT"/>
    <property type="match status" value="2"/>
</dbReference>
<dbReference type="Gene3D" id="3.10.100.10">
    <property type="entry name" value="Mannose-Binding Protein A, subunit A"/>
    <property type="match status" value="2"/>
</dbReference>